<dbReference type="GO" id="GO:0004252">
    <property type="term" value="F:serine-type endopeptidase activity"/>
    <property type="evidence" value="ECO:0007669"/>
    <property type="project" value="InterPro"/>
</dbReference>
<protein>
    <submittedName>
        <fullName evidence="9">S8 family serine peptidase</fullName>
    </submittedName>
</protein>
<keyword evidence="4" id="KW-0720">Serine protease</keyword>
<keyword evidence="6" id="KW-0472">Membrane</keyword>
<dbReference type="InterPro" id="IPR050131">
    <property type="entry name" value="Peptidase_S8_subtilisin-like"/>
</dbReference>
<name>A0A5B2XTG8_9PSEU</name>
<feature type="transmembrane region" description="Helical" evidence="6">
    <location>
        <begin position="359"/>
        <end position="381"/>
    </location>
</feature>
<accession>A0A5B2XTG8</accession>
<dbReference type="PRINTS" id="PR00723">
    <property type="entry name" value="SUBTILISIN"/>
</dbReference>
<dbReference type="RefSeq" id="WP_149847571.1">
    <property type="nucleotide sequence ID" value="NZ_VUOB01000002.1"/>
</dbReference>
<feature type="signal peptide" evidence="7">
    <location>
        <begin position="1"/>
        <end position="18"/>
    </location>
</feature>
<keyword evidence="2" id="KW-0645">Protease</keyword>
<dbReference type="EMBL" id="VUOB01000002">
    <property type="protein sequence ID" value="KAA2266465.1"/>
    <property type="molecule type" value="Genomic_DNA"/>
</dbReference>
<evidence type="ECO:0000256" key="1">
    <source>
        <dbReference type="ARBA" id="ARBA00011073"/>
    </source>
</evidence>
<reference evidence="9 10" key="1">
    <citation type="submission" date="2019-09" db="EMBL/GenBank/DDBJ databases">
        <title>Goodfellowia gen. nov., a new genus of the Pseudonocardineae related to Actinoalloteichus, containing Goodfellowia coeruleoviolacea gen. nov., comb. nov. gen. nov., comb. nov.</title>
        <authorList>
            <person name="Labeda D."/>
        </authorList>
    </citation>
    <scope>NUCLEOTIDE SEQUENCE [LARGE SCALE GENOMIC DNA]</scope>
    <source>
        <strain evidence="9 10">AN110305</strain>
    </source>
</reference>
<dbReference type="PANTHER" id="PTHR43806:SF11">
    <property type="entry name" value="CEREVISIN-RELATED"/>
    <property type="match status" value="1"/>
</dbReference>
<evidence type="ECO:0000256" key="7">
    <source>
        <dbReference type="SAM" id="SignalP"/>
    </source>
</evidence>
<keyword evidence="3" id="KW-0378">Hydrolase</keyword>
<evidence type="ECO:0000259" key="8">
    <source>
        <dbReference type="Pfam" id="PF00082"/>
    </source>
</evidence>
<dbReference type="InterPro" id="IPR036852">
    <property type="entry name" value="Peptidase_S8/S53_dom_sf"/>
</dbReference>
<evidence type="ECO:0000256" key="5">
    <source>
        <dbReference type="PROSITE-ProRule" id="PRU01240"/>
    </source>
</evidence>
<reference evidence="9 10" key="2">
    <citation type="submission" date="2019-09" db="EMBL/GenBank/DDBJ databases">
        <authorList>
            <person name="Jin C."/>
        </authorList>
    </citation>
    <scope>NUCLEOTIDE SEQUENCE [LARGE SCALE GENOMIC DNA]</scope>
    <source>
        <strain evidence="9 10">AN110305</strain>
    </source>
</reference>
<sequence length="395" mass="39042">MRTPAALAAVALTLAALAAPPSAGSASAASCAAPEPADTSKIETAPWPQRLLAPKGIWPMSEGNGQLVAVIGTGVDGANAQFGPDQVRPPISAGQEAAEVGDCDGRGTFAAGIVAAKEDPSTTFTGVAPRAQLLPVRYVQSTGGSSQGGGDPTALASAITKARTAGATVLLVVVPATSVNDALRDAVKQALAAGAVIVSPAVGAEAGVQSYPTQLPGVIGVGAIKEDGTPVQLEGGDTILVAAPGDDLTSTSAGAAGQFGRRAHVRNPAFAAAYVAGTVALMRSYRQLRPEDVADRLARTAAHPPGGGHDPRLGWGTLNAYAAVSAELPPAQPVAAKPVPQQGIAPAAAPVVAAGEGRLAGILTVLGLVLAVAIGFAAAALRRGRARGWRSGRLG</sequence>
<dbReference type="InterPro" id="IPR015500">
    <property type="entry name" value="Peptidase_S8_subtilisin-rel"/>
</dbReference>
<dbReference type="Pfam" id="PF00082">
    <property type="entry name" value="Peptidase_S8"/>
    <property type="match status" value="1"/>
</dbReference>
<comment type="caution">
    <text evidence="5">Lacks conserved residue(s) required for the propagation of feature annotation.</text>
</comment>
<dbReference type="Proteomes" id="UP000323454">
    <property type="component" value="Unassembled WGS sequence"/>
</dbReference>
<dbReference type="Gene3D" id="3.40.50.200">
    <property type="entry name" value="Peptidase S8/S53 domain"/>
    <property type="match status" value="1"/>
</dbReference>
<evidence type="ECO:0000256" key="2">
    <source>
        <dbReference type="ARBA" id="ARBA00022670"/>
    </source>
</evidence>
<dbReference type="GO" id="GO:0006508">
    <property type="term" value="P:proteolysis"/>
    <property type="evidence" value="ECO:0007669"/>
    <property type="project" value="UniProtKB-KW"/>
</dbReference>
<dbReference type="InterPro" id="IPR000209">
    <property type="entry name" value="Peptidase_S8/S53_dom"/>
</dbReference>
<evidence type="ECO:0000313" key="9">
    <source>
        <dbReference type="EMBL" id="KAA2266465.1"/>
    </source>
</evidence>
<keyword evidence="10" id="KW-1185">Reference proteome</keyword>
<gene>
    <name evidence="9" type="ORF">F0L68_01575</name>
</gene>
<dbReference type="AlphaFoldDB" id="A0A5B2XTG8"/>
<evidence type="ECO:0000256" key="4">
    <source>
        <dbReference type="ARBA" id="ARBA00022825"/>
    </source>
</evidence>
<proteinExistence type="inferred from homology"/>
<evidence type="ECO:0000313" key="10">
    <source>
        <dbReference type="Proteomes" id="UP000323454"/>
    </source>
</evidence>
<comment type="caution">
    <text evidence="9">The sequence shown here is derived from an EMBL/GenBank/DDBJ whole genome shotgun (WGS) entry which is preliminary data.</text>
</comment>
<organism evidence="9 10">
    <name type="scientific">Solihabitans fulvus</name>
    <dbReference type="NCBI Taxonomy" id="1892852"/>
    <lineage>
        <taxon>Bacteria</taxon>
        <taxon>Bacillati</taxon>
        <taxon>Actinomycetota</taxon>
        <taxon>Actinomycetes</taxon>
        <taxon>Pseudonocardiales</taxon>
        <taxon>Pseudonocardiaceae</taxon>
        <taxon>Solihabitans</taxon>
    </lineage>
</organism>
<dbReference type="OrthoDB" id="9798386at2"/>
<evidence type="ECO:0000256" key="3">
    <source>
        <dbReference type="ARBA" id="ARBA00022801"/>
    </source>
</evidence>
<evidence type="ECO:0000256" key="6">
    <source>
        <dbReference type="SAM" id="Phobius"/>
    </source>
</evidence>
<keyword evidence="6" id="KW-0812">Transmembrane</keyword>
<dbReference type="SUPFAM" id="SSF52743">
    <property type="entry name" value="Subtilisin-like"/>
    <property type="match status" value="1"/>
</dbReference>
<keyword evidence="6" id="KW-1133">Transmembrane helix</keyword>
<dbReference type="PROSITE" id="PS51257">
    <property type="entry name" value="PROKAR_LIPOPROTEIN"/>
    <property type="match status" value="1"/>
</dbReference>
<dbReference type="PROSITE" id="PS51892">
    <property type="entry name" value="SUBTILASE"/>
    <property type="match status" value="1"/>
</dbReference>
<dbReference type="PANTHER" id="PTHR43806">
    <property type="entry name" value="PEPTIDASE S8"/>
    <property type="match status" value="1"/>
</dbReference>
<feature type="domain" description="Peptidase S8/S53" evidence="8">
    <location>
        <begin position="63"/>
        <end position="316"/>
    </location>
</feature>
<comment type="similarity">
    <text evidence="1 5">Belongs to the peptidase S8 family.</text>
</comment>
<feature type="chain" id="PRO_5039275002" evidence="7">
    <location>
        <begin position="19"/>
        <end position="395"/>
    </location>
</feature>
<keyword evidence="7" id="KW-0732">Signal</keyword>